<name>A0A1Q2MD42_9BACT</name>
<dbReference type="RefSeq" id="WP_146682861.1">
    <property type="nucleotide sequence ID" value="NZ_CP019646.1"/>
</dbReference>
<accession>A0A1Q2MD42</accession>
<gene>
    <name evidence="2" type="ORF">SMSP2_00965</name>
</gene>
<reference evidence="3" key="1">
    <citation type="submission" date="2017-02" db="EMBL/GenBank/DDBJ databases">
        <title>Comparative genomics and description of representatives of a novel lineage of planctomycetes thriving in anoxic sediments.</title>
        <authorList>
            <person name="Spring S."/>
            <person name="Bunk B."/>
            <person name="Sproer C."/>
        </authorList>
    </citation>
    <scope>NUCLEOTIDE SEQUENCE [LARGE SCALE GENOMIC DNA]</scope>
    <source>
        <strain evidence="3">SM-Chi-D1</strain>
    </source>
</reference>
<keyword evidence="1" id="KW-1133">Transmembrane helix</keyword>
<evidence type="ECO:0000313" key="3">
    <source>
        <dbReference type="Proteomes" id="UP000188181"/>
    </source>
</evidence>
<sequence>MFSKNRAIEQIEKQLREKGPQIPEHTLERIRSRAVQRYLDETDFTENSVSYPHKSFQLRYGMTAAAILLIAVLAVFIHSKHTEARARDIAAETFTGLSIHFRDRLSTITGSPEFIVKHELDQIQQDLRGTVNLILDCIPGQIPLEASESGAQMTNNNSKP</sequence>
<evidence type="ECO:0000256" key="1">
    <source>
        <dbReference type="SAM" id="Phobius"/>
    </source>
</evidence>
<keyword evidence="1" id="KW-0812">Transmembrane</keyword>
<keyword evidence="1" id="KW-0472">Membrane</keyword>
<keyword evidence="3" id="KW-1185">Reference proteome</keyword>
<proteinExistence type="predicted"/>
<dbReference type="KEGG" id="pbas:SMSP2_00965"/>
<dbReference type="AlphaFoldDB" id="A0A1Q2MD42"/>
<dbReference type="STRING" id="1851148.SMSP2_00965"/>
<organism evidence="2 3">
    <name type="scientific">Limihaloglobus sulfuriphilus</name>
    <dbReference type="NCBI Taxonomy" id="1851148"/>
    <lineage>
        <taxon>Bacteria</taxon>
        <taxon>Pseudomonadati</taxon>
        <taxon>Planctomycetota</taxon>
        <taxon>Phycisphaerae</taxon>
        <taxon>Sedimentisphaerales</taxon>
        <taxon>Sedimentisphaeraceae</taxon>
        <taxon>Limihaloglobus</taxon>
    </lineage>
</organism>
<protein>
    <submittedName>
        <fullName evidence="2">Uncharacterized protein</fullName>
    </submittedName>
</protein>
<dbReference type="EMBL" id="CP019646">
    <property type="protein sequence ID" value="AQQ70611.1"/>
    <property type="molecule type" value="Genomic_DNA"/>
</dbReference>
<feature type="transmembrane region" description="Helical" evidence="1">
    <location>
        <begin position="58"/>
        <end position="77"/>
    </location>
</feature>
<evidence type="ECO:0000313" key="2">
    <source>
        <dbReference type="EMBL" id="AQQ70611.1"/>
    </source>
</evidence>
<dbReference type="Proteomes" id="UP000188181">
    <property type="component" value="Chromosome"/>
</dbReference>